<evidence type="ECO:0000313" key="2">
    <source>
        <dbReference type="EMBL" id="MEH0563144.1"/>
    </source>
</evidence>
<name>A0ABU8AA61_9ACTN</name>
<gene>
    <name evidence="2" type="ORF">QBA37_28505</name>
</gene>
<feature type="domain" description="DUF4440" evidence="1">
    <location>
        <begin position="15"/>
        <end position="111"/>
    </location>
</feature>
<reference evidence="2 3" key="1">
    <citation type="submission" date="2023-04" db="EMBL/GenBank/DDBJ databases">
        <title>Genomic diversity of scab-causing Streptomyces spp. in the province of Quebec, Canada.</title>
        <authorList>
            <person name="Biessy A."/>
            <person name="Cadieux M."/>
            <person name="Ciotola M."/>
            <person name="Filion M."/>
        </authorList>
    </citation>
    <scope>NUCLEOTIDE SEQUENCE [LARGE SCALE GENOMIC DNA]</scope>
    <source>
        <strain evidence="2 3">B21-103</strain>
    </source>
</reference>
<dbReference type="Pfam" id="PF14534">
    <property type="entry name" value="DUF4440"/>
    <property type="match status" value="1"/>
</dbReference>
<comment type="caution">
    <text evidence="2">The sequence shown here is derived from an EMBL/GenBank/DDBJ whole genome shotgun (WGS) entry which is preliminary data.</text>
</comment>
<dbReference type="InterPro" id="IPR032710">
    <property type="entry name" value="NTF2-like_dom_sf"/>
</dbReference>
<dbReference type="EMBL" id="JARUMK010000001">
    <property type="protein sequence ID" value="MEH0563144.1"/>
    <property type="molecule type" value="Genomic_DNA"/>
</dbReference>
<dbReference type="Gene3D" id="3.10.450.50">
    <property type="match status" value="1"/>
</dbReference>
<dbReference type="RefSeq" id="WP_319222983.1">
    <property type="nucleotide sequence ID" value="NZ_JARUMK010000001.1"/>
</dbReference>
<evidence type="ECO:0000259" key="1">
    <source>
        <dbReference type="Pfam" id="PF14534"/>
    </source>
</evidence>
<accession>A0ABU8AA61</accession>
<sequence length="127" mass="14139">MTEPLPAVDAAVEGELRLLDPVVRASADVLATLLHPDFREIGTSGRLWERDTIIAMLTDPDAPRPDPLVATRMRGDQLAPDLVHLTFDTESNGLRSHRSSLWRLTGSGWRLYFHQATPFIDDPLAEV</sequence>
<evidence type="ECO:0000313" key="3">
    <source>
        <dbReference type="Proteomes" id="UP001382181"/>
    </source>
</evidence>
<keyword evidence="3" id="KW-1185">Reference proteome</keyword>
<dbReference type="InterPro" id="IPR027843">
    <property type="entry name" value="DUF4440"/>
</dbReference>
<protein>
    <submittedName>
        <fullName evidence="2">Nuclear transport factor 2 family protein</fullName>
    </submittedName>
</protein>
<organism evidence="2 3">
    <name type="scientific">Streptomyces silvae</name>
    <dbReference type="NCBI Taxonomy" id="2803812"/>
    <lineage>
        <taxon>Bacteria</taxon>
        <taxon>Bacillati</taxon>
        <taxon>Actinomycetota</taxon>
        <taxon>Actinomycetes</taxon>
        <taxon>Kitasatosporales</taxon>
        <taxon>Streptomycetaceae</taxon>
        <taxon>Streptomyces</taxon>
    </lineage>
</organism>
<proteinExistence type="predicted"/>
<dbReference type="Proteomes" id="UP001382181">
    <property type="component" value="Unassembled WGS sequence"/>
</dbReference>
<dbReference type="SUPFAM" id="SSF54427">
    <property type="entry name" value="NTF2-like"/>
    <property type="match status" value="1"/>
</dbReference>